<keyword evidence="3" id="KW-1185">Reference proteome</keyword>
<name>A0A194XBN7_MOLSC</name>
<feature type="region of interest" description="Disordered" evidence="1">
    <location>
        <begin position="1"/>
        <end position="22"/>
    </location>
</feature>
<feature type="region of interest" description="Disordered" evidence="1">
    <location>
        <begin position="178"/>
        <end position="206"/>
    </location>
</feature>
<sequence length="206" mass="22810">MSSKNPSTEAHILPDPSSEHHSQSWRITSGLAYTHSRALLIAYKSQPTALILYGPYPKIAIHGLGTVKITVLKSSLSPDEHVITLRNVLHWPDAPTNAFNPLLRKRNEGLGDLYEVSPDGAKGWVGDEQVWYARKDEGGALRLVVSGGYAGGDGVRGVYATEDEESVLGITEKVPWKSDVVTPEMMEEEKRKEEQKKKNEKEEECS</sequence>
<dbReference type="GeneID" id="28830839"/>
<dbReference type="EMBL" id="KQ947414">
    <property type="protein sequence ID" value="KUJ17576.1"/>
    <property type="molecule type" value="Genomic_DNA"/>
</dbReference>
<dbReference type="KEGG" id="psco:LY89DRAFT_747243"/>
<reference evidence="2 3" key="1">
    <citation type="submission" date="2015-10" db="EMBL/GenBank/DDBJ databases">
        <title>Full genome of DAOMC 229536 Phialocephala scopiformis, a fungal endophyte of spruce producing the potent anti-insectan compound rugulosin.</title>
        <authorList>
            <consortium name="DOE Joint Genome Institute"/>
            <person name="Walker A.K."/>
            <person name="Frasz S.L."/>
            <person name="Seifert K.A."/>
            <person name="Miller J.D."/>
            <person name="Mondo S.J."/>
            <person name="Labutti K."/>
            <person name="Lipzen A."/>
            <person name="Dockter R."/>
            <person name="Kennedy M."/>
            <person name="Grigoriev I.V."/>
            <person name="Spatafora J.W."/>
        </authorList>
    </citation>
    <scope>NUCLEOTIDE SEQUENCE [LARGE SCALE GENOMIC DNA]</scope>
    <source>
        <strain evidence="2 3">CBS 120377</strain>
    </source>
</reference>
<accession>A0A194XBN7</accession>
<evidence type="ECO:0000256" key="1">
    <source>
        <dbReference type="SAM" id="MobiDB-lite"/>
    </source>
</evidence>
<evidence type="ECO:0000313" key="2">
    <source>
        <dbReference type="EMBL" id="KUJ17576.1"/>
    </source>
</evidence>
<feature type="compositionally biased region" description="Basic and acidic residues" evidence="1">
    <location>
        <begin position="188"/>
        <end position="201"/>
    </location>
</feature>
<proteinExistence type="predicted"/>
<protein>
    <submittedName>
        <fullName evidence="2">Uncharacterized protein</fullName>
    </submittedName>
</protein>
<organism evidence="2 3">
    <name type="scientific">Mollisia scopiformis</name>
    <name type="common">Conifer needle endophyte fungus</name>
    <name type="synonym">Phialocephala scopiformis</name>
    <dbReference type="NCBI Taxonomy" id="149040"/>
    <lineage>
        <taxon>Eukaryota</taxon>
        <taxon>Fungi</taxon>
        <taxon>Dikarya</taxon>
        <taxon>Ascomycota</taxon>
        <taxon>Pezizomycotina</taxon>
        <taxon>Leotiomycetes</taxon>
        <taxon>Helotiales</taxon>
        <taxon>Mollisiaceae</taxon>
        <taxon>Mollisia</taxon>
    </lineage>
</organism>
<dbReference type="InParanoid" id="A0A194XBN7"/>
<evidence type="ECO:0000313" key="3">
    <source>
        <dbReference type="Proteomes" id="UP000070700"/>
    </source>
</evidence>
<dbReference type="AlphaFoldDB" id="A0A194XBN7"/>
<dbReference type="Proteomes" id="UP000070700">
    <property type="component" value="Unassembled WGS sequence"/>
</dbReference>
<gene>
    <name evidence="2" type="ORF">LY89DRAFT_747243</name>
</gene>
<dbReference type="RefSeq" id="XP_018071931.1">
    <property type="nucleotide sequence ID" value="XM_018221113.1"/>
</dbReference>